<comment type="similarity">
    <text evidence="5">Belongs to the major facilitator superfamily. Proton-dependent oligopeptide transporter (POT/PTR) (TC 2.A.17) family.</text>
</comment>
<feature type="transmembrane region" description="Helical" evidence="15">
    <location>
        <begin position="212"/>
        <end position="233"/>
    </location>
</feature>
<comment type="subcellular location">
    <subcellularLocation>
        <location evidence="3">Golgi apparatus membrane</location>
        <topology evidence="3">Single-pass type II membrane protein</topology>
    </subcellularLocation>
    <subcellularLocation>
        <location evidence="2">Membrane</location>
        <topology evidence="2">Multi-pass membrane protein</topology>
    </subcellularLocation>
</comment>
<dbReference type="Pfam" id="PF00854">
    <property type="entry name" value="PTR2"/>
    <property type="match status" value="1"/>
</dbReference>
<evidence type="ECO:0000256" key="6">
    <source>
        <dbReference type="ARBA" id="ARBA00008661"/>
    </source>
</evidence>
<organism evidence="16 17">
    <name type="scientific">Cocos nucifera</name>
    <name type="common">Coconut palm</name>
    <dbReference type="NCBI Taxonomy" id="13894"/>
    <lineage>
        <taxon>Eukaryota</taxon>
        <taxon>Viridiplantae</taxon>
        <taxon>Streptophyta</taxon>
        <taxon>Embryophyta</taxon>
        <taxon>Tracheophyta</taxon>
        <taxon>Spermatophyta</taxon>
        <taxon>Magnoliopsida</taxon>
        <taxon>Liliopsida</taxon>
        <taxon>Arecaceae</taxon>
        <taxon>Arecoideae</taxon>
        <taxon>Cocoseae</taxon>
        <taxon>Attaleinae</taxon>
        <taxon>Cocos</taxon>
    </lineage>
</organism>
<dbReference type="UniPathway" id="UPA00378"/>
<reference evidence="16" key="1">
    <citation type="journal article" date="2017" name="Gigascience">
        <title>The genome draft of coconut (Cocos nucifera).</title>
        <authorList>
            <person name="Xiao Y."/>
            <person name="Xu P."/>
            <person name="Fan H."/>
            <person name="Baudouin L."/>
            <person name="Xia W."/>
            <person name="Bocs S."/>
            <person name="Xu J."/>
            <person name="Li Q."/>
            <person name="Guo A."/>
            <person name="Zhou L."/>
            <person name="Li J."/>
            <person name="Wu Y."/>
            <person name="Ma Z."/>
            <person name="Armero A."/>
            <person name="Issali A.E."/>
            <person name="Liu N."/>
            <person name="Peng M."/>
            <person name="Yang Y."/>
        </authorList>
    </citation>
    <scope>NUCLEOTIDE SEQUENCE</scope>
    <source>
        <tissue evidence="16">Spear leaf of Hainan Tall coconut</tissue>
    </source>
</reference>
<evidence type="ECO:0000256" key="4">
    <source>
        <dbReference type="ARBA" id="ARBA00004922"/>
    </source>
</evidence>
<feature type="transmembrane region" description="Helical" evidence="15">
    <location>
        <begin position="87"/>
        <end position="112"/>
    </location>
</feature>
<keyword evidence="17" id="KW-1185">Reference proteome</keyword>
<feature type="transmembrane region" description="Helical" evidence="15">
    <location>
        <begin position="369"/>
        <end position="391"/>
    </location>
</feature>
<dbReference type="Pfam" id="PF01762">
    <property type="entry name" value="Galactosyl_T"/>
    <property type="match status" value="1"/>
</dbReference>
<feature type="transmembrane region" description="Helical" evidence="15">
    <location>
        <begin position="335"/>
        <end position="357"/>
    </location>
</feature>
<keyword evidence="14" id="KW-0464">Manganese</keyword>
<evidence type="ECO:0000256" key="9">
    <source>
        <dbReference type="ARBA" id="ARBA00022692"/>
    </source>
</evidence>
<evidence type="ECO:0000256" key="1">
    <source>
        <dbReference type="ARBA" id="ARBA00001936"/>
    </source>
</evidence>
<name>A0A8K0HXM8_COCNU</name>
<evidence type="ECO:0000256" key="12">
    <source>
        <dbReference type="ARBA" id="ARBA00023034"/>
    </source>
</evidence>
<evidence type="ECO:0000256" key="2">
    <source>
        <dbReference type="ARBA" id="ARBA00004141"/>
    </source>
</evidence>
<evidence type="ECO:0000256" key="5">
    <source>
        <dbReference type="ARBA" id="ARBA00005982"/>
    </source>
</evidence>
<proteinExistence type="inferred from homology"/>
<keyword evidence="9 15" id="KW-0812">Transmembrane</keyword>
<keyword evidence="7" id="KW-0328">Glycosyltransferase</keyword>
<dbReference type="InterPro" id="IPR000109">
    <property type="entry name" value="POT_fam"/>
</dbReference>
<dbReference type="EMBL" id="CM017872">
    <property type="protein sequence ID" value="KAG1328193.1"/>
    <property type="molecule type" value="Genomic_DNA"/>
</dbReference>
<dbReference type="InterPro" id="IPR002659">
    <property type="entry name" value="Glyco_trans_31"/>
</dbReference>
<keyword evidence="13 15" id="KW-0472">Membrane</keyword>
<dbReference type="Proteomes" id="UP000797356">
    <property type="component" value="Chromosome 1"/>
</dbReference>
<evidence type="ECO:0000256" key="7">
    <source>
        <dbReference type="ARBA" id="ARBA00022676"/>
    </source>
</evidence>
<feature type="transmembrane region" description="Helical" evidence="15">
    <location>
        <begin position="294"/>
        <end position="315"/>
    </location>
</feature>
<keyword evidence="12" id="KW-0333">Golgi apparatus</keyword>
<dbReference type="AlphaFoldDB" id="A0A8K0HXM8"/>
<reference evidence="16" key="2">
    <citation type="submission" date="2019-07" db="EMBL/GenBank/DDBJ databases">
        <authorList>
            <person name="Yang Y."/>
            <person name="Bocs S."/>
            <person name="Baudouin L."/>
        </authorList>
    </citation>
    <scope>NUCLEOTIDE SEQUENCE</scope>
    <source>
        <tissue evidence="16">Spear leaf of Hainan Tall coconut</tissue>
    </source>
</reference>
<evidence type="ECO:0000256" key="13">
    <source>
        <dbReference type="ARBA" id="ARBA00023136"/>
    </source>
</evidence>
<dbReference type="GO" id="GO:0022857">
    <property type="term" value="F:transmembrane transporter activity"/>
    <property type="evidence" value="ECO:0007669"/>
    <property type="project" value="InterPro"/>
</dbReference>
<dbReference type="InterPro" id="IPR036259">
    <property type="entry name" value="MFS_trans_sf"/>
</dbReference>
<accession>A0A8K0HXM8</accession>
<feature type="transmembrane region" description="Helical" evidence="15">
    <location>
        <begin position="262"/>
        <end position="282"/>
    </location>
</feature>
<evidence type="ECO:0000256" key="8">
    <source>
        <dbReference type="ARBA" id="ARBA00022679"/>
    </source>
</evidence>
<evidence type="ECO:0000313" key="17">
    <source>
        <dbReference type="Proteomes" id="UP000797356"/>
    </source>
</evidence>
<evidence type="ECO:0000256" key="11">
    <source>
        <dbReference type="ARBA" id="ARBA00022989"/>
    </source>
</evidence>
<keyword evidence="8" id="KW-0808">Transferase</keyword>
<evidence type="ECO:0000256" key="14">
    <source>
        <dbReference type="ARBA" id="ARBA00023211"/>
    </source>
</evidence>
<dbReference type="OrthoDB" id="8904098at2759"/>
<evidence type="ECO:0000256" key="10">
    <source>
        <dbReference type="ARBA" id="ARBA00022968"/>
    </source>
</evidence>
<protein>
    <submittedName>
        <fullName evidence="16">Putative peptide/nitrate transporter</fullName>
    </submittedName>
</protein>
<sequence length="662" mass="73990">MTSEGDHCSEAKGLKATIFFIALYLVALGSGCLKPNMISHGADQFRKDDPDHSKKLSTYFNTAYFSFCIGELIALTVIIWVQTQSGMAVGFGVSAATMVMGLTSLICGMFYYRNKPPKGSIFTPVARVLVAAITKRKQVCPSNTELLRRSINSASDRIMIPGLEITSNATNLIHTEKFRFLDKACIRIQDGSNRTESPWKLCTMAQVEQVKIIFSVIPIFACTIIFNTVLAQLQTFSVQQGSSMDTRLTETFHIPPASLQSIPYLILIILVPIYEMVFVPLARKITSRDSGISPLQRIGIGLFTVTFSMVSAALVENKRREMAVGSNKQLSIFWIAPQFLIFGLSEMFTAVGLIEFFYKQSLAGMQSFLTAMTYCSYSLGFFLSSLLVSLVNKVTSGPSGRGWLSDSNLNKDRLDLFYWLLAALSFLNFFNYLYWSRWSLDKSISSLEMELAVARTNQNGGQASLGGATMGSDKGLKKAFVVIGINTAFSSKRRRDSIRETWMPRGSKLKRLEEKGIVIRFVIGHSATRGGVLDRAIDAEDAETKDFLRLEHVEGYHQLSSKTRVYFATVVSIWDADFYVKVDDDVHVNLGMLVTALIRYRAKPRIYIGCMKSGPVLSQKGVKYHEPEFWKFGEERNKYFRHATGQIYAISKDLAAYISINA</sequence>
<dbReference type="Gene3D" id="1.20.1250.20">
    <property type="entry name" value="MFS general substrate transporter like domains"/>
    <property type="match status" value="1"/>
</dbReference>
<comment type="similarity">
    <text evidence="6">Belongs to the glycosyltransferase 31 family.</text>
</comment>
<dbReference type="Gene3D" id="3.90.550.50">
    <property type="match status" value="1"/>
</dbReference>
<feature type="transmembrane region" description="Helical" evidence="15">
    <location>
        <begin position="58"/>
        <end position="81"/>
    </location>
</feature>
<gene>
    <name evidence="16" type="ORF">COCNU_01G021270</name>
</gene>
<dbReference type="SUPFAM" id="SSF103473">
    <property type="entry name" value="MFS general substrate transporter"/>
    <property type="match status" value="1"/>
</dbReference>
<keyword evidence="11 15" id="KW-1133">Transmembrane helix</keyword>
<comment type="cofactor">
    <cofactor evidence="1">
        <name>Mn(2+)</name>
        <dbReference type="ChEBI" id="CHEBI:29035"/>
    </cofactor>
</comment>
<dbReference type="GO" id="GO:0000139">
    <property type="term" value="C:Golgi membrane"/>
    <property type="evidence" value="ECO:0007669"/>
    <property type="project" value="UniProtKB-SubCell"/>
</dbReference>
<evidence type="ECO:0000256" key="3">
    <source>
        <dbReference type="ARBA" id="ARBA00004323"/>
    </source>
</evidence>
<dbReference type="PANTHER" id="PTHR11654">
    <property type="entry name" value="OLIGOPEPTIDE TRANSPORTER-RELATED"/>
    <property type="match status" value="1"/>
</dbReference>
<feature type="transmembrane region" description="Helical" evidence="15">
    <location>
        <begin position="416"/>
        <end position="435"/>
    </location>
</feature>
<keyword evidence="10" id="KW-0735">Signal-anchor</keyword>
<feature type="transmembrane region" description="Helical" evidence="15">
    <location>
        <begin position="16"/>
        <end position="37"/>
    </location>
</feature>
<evidence type="ECO:0000313" key="16">
    <source>
        <dbReference type="EMBL" id="KAG1328193.1"/>
    </source>
</evidence>
<comment type="caution">
    <text evidence="16">The sequence shown here is derived from an EMBL/GenBank/DDBJ whole genome shotgun (WGS) entry which is preliminary data.</text>
</comment>
<dbReference type="GO" id="GO:0016758">
    <property type="term" value="F:hexosyltransferase activity"/>
    <property type="evidence" value="ECO:0007669"/>
    <property type="project" value="InterPro"/>
</dbReference>
<comment type="pathway">
    <text evidence="4">Protein modification; protein glycosylation.</text>
</comment>
<evidence type="ECO:0000256" key="15">
    <source>
        <dbReference type="SAM" id="Phobius"/>
    </source>
</evidence>